<dbReference type="OrthoDB" id="5635847at2"/>
<keyword evidence="4" id="KW-1185">Reference proteome</keyword>
<dbReference type="Proteomes" id="UP000054854">
    <property type="component" value="Unassembled WGS sequence"/>
</dbReference>
<name>A0A378IJN9_9GAMM</name>
<evidence type="ECO:0000313" key="3">
    <source>
        <dbReference type="EMBL" id="STX35487.1"/>
    </source>
</evidence>
<evidence type="ECO:0000256" key="1">
    <source>
        <dbReference type="SAM" id="Phobius"/>
    </source>
</evidence>
<evidence type="ECO:0000313" key="4">
    <source>
        <dbReference type="Proteomes" id="UP000054854"/>
    </source>
</evidence>
<keyword evidence="1" id="KW-0812">Transmembrane</keyword>
<reference evidence="2 4" key="1">
    <citation type="submission" date="2015-11" db="EMBL/GenBank/DDBJ databases">
        <title>Genomic analysis of 38 Legionella species identifies large and diverse effector repertoires.</title>
        <authorList>
            <person name="Burstein D."/>
            <person name="Amaro F."/>
            <person name="Zusman T."/>
            <person name="Lifshitz Z."/>
            <person name="Cohen O."/>
            <person name="Gilbert J.A."/>
            <person name="Pupko T."/>
            <person name="Shuman H.A."/>
            <person name="Segal G."/>
        </authorList>
    </citation>
    <scope>NUCLEOTIDE SEQUENCE [LARGE SCALE GENOMIC DNA]</scope>
    <source>
        <strain evidence="2 4">CDC#72-OH-14</strain>
    </source>
</reference>
<feature type="transmembrane region" description="Helical" evidence="1">
    <location>
        <begin position="350"/>
        <end position="372"/>
    </location>
</feature>
<sequence length="483" mass="55954">MSLYQCIDLIDEYLKKYESRRLHFFRTASFLSPVDKEFVLTLRDKLNNRVNQDDYANLSNEIELIAKYLQMNTHISKKNELHFILNDLTIIQRKYNRVNTPSNSSLSIEYQKFQVFPYRIAELKQGKSFRLGGSKGECYGFTFSMVDPEISPYKNPDYFVQLNEKIHNYQKNQLDRNKDQDIIKRKRLTREHFCPNPRKQAEKIYNFAKRHEEKELLLSKRASVGAHACYVSQQKEGIRYMDPNHGVYLFNNKIDFIDFYEAASKLDKKYGADFRFYQIDELKYDPNNELTESKTIMGKVRTLLTGNKYRDHQGFYGITILGIYFTMGTGIGAVIGGLIGSAIMPGIGTIVGSLIGGTIGVFTSVGLSFMAISYEHGGVLGVPHFIENFMYNVVQKIRNIFSPNPDNTVRSEVRHNRVEKQEKSNLIMPSMSILNHPRSSNKTAIVNNPPPPLNVTHTFWKKHPEVKIQIEEERNPIINWNKR</sequence>
<reference evidence="3 5" key="2">
    <citation type="submission" date="2018-06" db="EMBL/GenBank/DDBJ databases">
        <authorList>
            <consortium name="Pathogen Informatics"/>
            <person name="Doyle S."/>
        </authorList>
    </citation>
    <scope>NUCLEOTIDE SEQUENCE [LARGE SCALE GENOMIC DNA]</scope>
    <source>
        <strain evidence="3 5">NCTC12438</strain>
    </source>
</reference>
<protein>
    <submittedName>
        <fullName evidence="3">Dot/Icm secretion system substrate</fullName>
    </submittedName>
</protein>
<feature type="transmembrane region" description="Helical" evidence="1">
    <location>
        <begin position="315"/>
        <end position="344"/>
    </location>
</feature>
<evidence type="ECO:0000313" key="2">
    <source>
        <dbReference type="EMBL" id="KTC83402.1"/>
    </source>
</evidence>
<organism evidence="3 5">
    <name type="scientific">Legionella cincinnatiensis</name>
    <dbReference type="NCBI Taxonomy" id="28085"/>
    <lineage>
        <taxon>Bacteria</taxon>
        <taxon>Pseudomonadati</taxon>
        <taxon>Pseudomonadota</taxon>
        <taxon>Gammaproteobacteria</taxon>
        <taxon>Legionellales</taxon>
        <taxon>Legionellaceae</taxon>
        <taxon>Legionella</taxon>
    </lineage>
</organism>
<dbReference type="EMBL" id="LNXX01000042">
    <property type="protein sequence ID" value="KTC83402.1"/>
    <property type="molecule type" value="Genomic_DNA"/>
</dbReference>
<keyword evidence="1" id="KW-0472">Membrane</keyword>
<dbReference type="AlphaFoldDB" id="A0A378IJN9"/>
<accession>A0A378IJN9</accession>
<gene>
    <name evidence="2" type="ORF">Lcin_2089</name>
    <name evidence="3" type="ORF">NCTC12438_02103</name>
</gene>
<dbReference type="Proteomes" id="UP000255316">
    <property type="component" value="Unassembled WGS sequence"/>
</dbReference>
<evidence type="ECO:0000313" key="5">
    <source>
        <dbReference type="Proteomes" id="UP000255316"/>
    </source>
</evidence>
<dbReference type="RefSeq" id="WP_058465249.1">
    <property type="nucleotide sequence ID" value="NZ_CAAAHQ010000005.1"/>
</dbReference>
<proteinExistence type="predicted"/>
<dbReference type="EMBL" id="UGNX01000001">
    <property type="protein sequence ID" value="STX35487.1"/>
    <property type="molecule type" value="Genomic_DNA"/>
</dbReference>
<keyword evidence="1" id="KW-1133">Transmembrane helix</keyword>